<evidence type="ECO:0000256" key="6">
    <source>
        <dbReference type="ARBA" id="ARBA00022842"/>
    </source>
</evidence>
<dbReference type="EMBL" id="CP001634">
    <property type="protein sequence ID" value="ACR78893.1"/>
    <property type="molecule type" value="Genomic_DNA"/>
</dbReference>
<feature type="binding site" evidence="7">
    <location>
        <position position="83"/>
    </location>
    <ligand>
        <name>Mg(2+)</name>
        <dbReference type="ChEBI" id="CHEBI:18420"/>
        <label>1</label>
        <note>catalytic</note>
    </ligand>
</feature>
<evidence type="ECO:0000313" key="10">
    <source>
        <dbReference type="Proteomes" id="UP000002382"/>
    </source>
</evidence>
<dbReference type="eggNOG" id="COG0483">
    <property type="taxonomic scope" value="Bacteria"/>
</dbReference>
<keyword evidence="6 7" id="KW-0460">Magnesium</keyword>
<dbReference type="GO" id="GO:0046872">
    <property type="term" value="F:metal ion binding"/>
    <property type="evidence" value="ECO:0007669"/>
    <property type="project" value="UniProtKB-KW"/>
</dbReference>
<dbReference type="Gene3D" id="3.40.190.80">
    <property type="match status" value="1"/>
</dbReference>
<dbReference type="InterPro" id="IPR020550">
    <property type="entry name" value="Inositol_monophosphatase_CS"/>
</dbReference>
<organism evidence="9 10">
    <name type="scientific">Kosmotoga olearia (strain ATCC BAA-1733 / DSM 21960 / TBF 19.5.1)</name>
    <dbReference type="NCBI Taxonomy" id="521045"/>
    <lineage>
        <taxon>Bacteria</taxon>
        <taxon>Thermotogati</taxon>
        <taxon>Thermotogota</taxon>
        <taxon>Thermotogae</taxon>
        <taxon>Kosmotogales</taxon>
        <taxon>Kosmotogaceae</taxon>
        <taxon>Kosmotoga</taxon>
    </lineage>
</organism>
<dbReference type="GO" id="GO:0046854">
    <property type="term" value="P:phosphatidylinositol phosphate biosynthetic process"/>
    <property type="evidence" value="ECO:0007669"/>
    <property type="project" value="InterPro"/>
</dbReference>
<dbReference type="CDD" id="cd01639">
    <property type="entry name" value="IMPase"/>
    <property type="match status" value="1"/>
</dbReference>
<keyword evidence="5 8" id="KW-0378">Hydrolase</keyword>
<dbReference type="PROSITE" id="PS00629">
    <property type="entry name" value="IMP_1"/>
    <property type="match status" value="1"/>
</dbReference>
<feature type="binding site" evidence="7">
    <location>
        <position position="82"/>
    </location>
    <ligand>
        <name>Mg(2+)</name>
        <dbReference type="ChEBI" id="CHEBI:18420"/>
        <label>1</label>
        <note>catalytic</note>
    </ligand>
</feature>
<evidence type="ECO:0000256" key="3">
    <source>
        <dbReference type="ARBA" id="ARBA00009759"/>
    </source>
</evidence>
<dbReference type="GO" id="GO:0007165">
    <property type="term" value="P:signal transduction"/>
    <property type="evidence" value="ECO:0007669"/>
    <property type="project" value="TreeGrafter"/>
</dbReference>
<dbReference type="KEGG" id="kol:Kole_0167"/>
<dbReference type="PANTHER" id="PTHR20854:SF4">
    <property type="entry name" value="INOSITOL-1-MONOPHOSPHATASE-RELATED"/>
    <property type="match status" value="1"/>
</dbReference>
<comment type="cofactor">
    <cofactor evidence="2 7 8">
        <name>Mg(2+)</name>
        <dbReference type="ChEBI" id="CHEBI:18420"/>
    </cofactor>
</comment>
<dbReference type="OrthoDB" id="9772456at2"/>
<sequence length="257" mass="28311">MNIKTMIKAAEAAGKLALKYFRSDFLKYETKSSSADLVTEIDIASQNEILDVLSKNCPGIPIITEEKNPQTYPEKYFLVDPLDGTLNYFHGIPLFCVSIALIDKGYPVLGVVHVPTFSETFTAEKSKGAYLNSKRIQVSNKLRLEDALCVTGWPYNKKLHNWTQNAVRKMLEVTQEVRILGSAALELCYIAAGNLDIYFEIGLSPWDIAAGYLIASEAGATVSSISVDGFELNLGEILATSPAIYADTLKILRKSSE</sequence>
<evidence type="ECO:0000256" key="8">
    <source>
        <dbReference type="RuleBase" id="RU364068"/>
    </source>
</evidence>
<dbReference type="AlphaFoldDB" id="C5CIF9"/>
<evidence type="ECO:0000256" key="4">
    <source>
        <dbReference type="ARBA" id="ARBA00022723"/>
    </source>
</evidence>
<dbReference type="Gene3D" id="3.30.540.10">
    <property type="entry name" value="Fructose-1,6-Bisphosphatase, subunit A, domain 1"/>
    <property type="match status" value="1"/>
</dbReference>
<comment type="similarity">
    <text evidence="3 8">Belongs to the inositol monophosphatase superfamily.</text>
</comment>
<dbReference type="GO" id="GO:0006020">
    <property type="term" value="P:inositol metabolic process"/>
    <property type="evidence" value="ECO:0007669"/>
    <property type="project" value="TreeGrafter"/>
</dbReference>
<dbReference type="PANTHER" id="PTHR20854">
    <property type="entry name" value="INOSITOL MONOPHOSPHATASE"/>
    <property type="match status" value="1"/>
</dbReference>
<keyword evidence="4 7" id="KW-0479">Metal-binding</keyword>
<dbReference type="InterPro" id="IPR033942">
    <property type="entry name" value="IMPase"/>
</dbReference>
<dbReference type="InterPro" id="IPR000760">
    <property type="entry name" value="Inositol_monophosphatase-like"/>
</dbReference>
<evidence type="ECO:0000313" key="9">
    <source>
        <dbReference type="EMBL" id="ACR78893.1"/>
    </source>
</evidence>
<dbReference type="RefSeq" id="WP_012744681.1">
    <property type="nucleotide sequence ID" value="NC_012785.1"/>
</dbReference>
<evidence type="ECO:0000256" key="2">
    <source>
        <dbReference type="ARBA" id="ARBA00001946"/>
    </source>
</evidence>
<reference evidence="9 10" key="1">
    <citation type="submission" date="2009-06" db="EMBL/GenBank/DDBJ databases">
        <title>Complete sequence of Thermotogales bacterium TBF 19.5.1.</title>
        <authorList>
            <consortium name="US DOE Joint Genome Institute"/>
            <person name="Lucas S."/>
            <person name="Copeland A."/>
            <person name="Lapidus A."/>
            <person name="Glavina del Rio T."/>
            <person name="Tice H."/>
            <person name="Bruce D."/>
            <person name="Goodwin L."/>
            <person name="Pitluck S."/>
            <person name="Chertkov O."/>
            <person name="Brettin T."/>
            <person name="Detter J.C."/>
            <person name="Han C."/>
            <person name="Schmutz J."/>
            <person name="Larimer F."/>
            <person name="Land M."/>
            <person name="Hauser L."/>
            <person name="Kyrpides N."/>
            <person name="Ovchinnikova G."/>
            <person name="Noll K."/>
        </authorList>
    </citation>
    <scope>NUCLEOTIDE SEQUENCE [LARGE SCALE GENOMIC DNA]</scope>
    <source>
        <strain evidence="10">ATCC BAA-1733 / DSM 21960 / TBF 19.5.1</strain>
    </source>
</reference>
<feature type="binding site" evidence="7">
    <location>
        <position position="207"/>
    </location>
    <ligand>
        <name>Mg(2+)</name>
        <dbReference type="ChEBI" id="CHEBI:18420"/>
        <label>1</label>
        <note>catalytic</note>
    </ligand>
</feature>
<reference evidence="9 10" key="2">
    <citation type="journal article" date="2011" name="J. Bacteriol.">
        <title>Genome Sequence of Kosmotoga olearia Strain TBF 19.5.1, a Thermophilic Bacterium with a Wide Growth Temperature Range, Isolated from the Troll B Oil Platform in the North Sea.</title>
        <authorList>
            <person name="Swithers K.S."/>
            <person name="Dipippo J.L."/>
            <person name="Bruce D.C."/>
            <person name="Detter C."/>
            <person name="Tapia R."/>
            <person name="Han S."/>
            <person name="Goodwin L.A."/>
            <person name="Han J."/>
            <person name="Woyke T."/>
            <person name="Pitluck S."/>
            <person name="Pennacchio L."/>
            <person name="Nolan M."/>
            <person name="Mikhailova N."/>
            <person name="Land M.L."/>
            <person name="Nesbo C.L."/>
            <person name="Gogarten J.P."/>
            <person name="Noll K.M."/>
        </authorList>
    </citation>
    <scope>NUCLEOTIDE SEQUENCE [LARGE SCALE GENOMIC DNA]</scope>
    <source>
        <strain evidence="10">ATCC BAA-1733 / DSM 21960 / TBF 19.5.1</strain>
    </source>
</reference>
<dbReference type="Proteomes" id="UP000002382">
    <property type="component" value="Chromosome"/>
</dbReference>
<evidence type="ECO:0000256" key="5">
    <source>
        <dbReference type="ARBA" id="ARBA00022801"/>
    </source>
</evidence>
<dbReference type="Pfam" id="PF00459">
    <property type="entry name" value="Inositol_P"/>
    <property type="match status" value="1"/>
</dbReference>
<dbReference type="PRINTS" id="PR00377">
    <property type="entry name" value="IMPHPHTASES"/>
</dbReference>
<feature type="binding site" evidence="7">
    <location>
        <position position="65"/>
    </location>
    <ligand>
        <name>Mg(2+)</name>
        <dbReference type="ChEBI" id="CHEBI:18420"/>
        <label>1</label>
        <note>catalytic</note>
    </ligand>
</feature>
<protein>
    <recommendedName>
        <fullName evidence="8">Inositol-1-monophosphatase</fullName>
        <ecNumber evidence="8">3.1.3.25</ecNumber>
    </recommendedName>
</protein>
<accession>C5CIF9</accession>
<keyword evidence="10" id="KW-1185">Reference proteome</keyword>
<dbReference type="HOGENOM" id="CLU_044118_0_1_0"/>
<dbReference type="SUPFAM" id="SSF56655">
    <property type="entry name" value="Carbohydrate phosphatase"/>
    <property type="match status" value="1"/>
</dbReference>
<dbReference type="STRING" id="521045.Kole_0167"/>
<evidence type="ECO:0000256" key="7">
    <source>
        <dbReference type="PIRSR" id="PIRSR600760-2"/>
    </source>
</evidence>
<dbReference type="GO" id="GO:0008934">
    <property type="term" value="F:inositol monophosphate 1-phosphatase activity"/>
    <property type="evidence" value="ECO:0007669"/>
    <property type="project" value="InterPro"/>
</dbReference>
<comment type="catalytic activity">
    <reaction evidence="1 8">
        <text>a myo-inositol phosphate + H2O = myo-inositol + phosphate</text>
        <dbReference type="Rhea" id="RHEA:24056"/>
        <dbReference type="ChEBI" id="CHEBI:15377"/>
        <dbReference type="ChEBI" id="CHEBI:17268"/>
        <dbReference type="ChEBI" id="CHEBI:43474"/>
        <dbReference type="ChEBI" id="CHEBI:84139"/>
        <dbReference type="EC" id="3.1.3.25"/>
    </reaction>
</comment>
<evidence type="ECO:0000256" key="1">
    <source>
        <dbReference type="ARBA" id="ARBA00001033"/>
    </source>
</evidence>
<dbReference type="PROSITE" id="PS00630">
    <property type="entry name" value="IMP_2"/>
    <property type="match status" value="1"/>
</dbReference>
<feature type="binding site" evidence="7">
    <location>
        <position position="80"/>
    </location>
    <ligand>
        <name>Mg(2+)</name>
        <dbReference type="ChEBI" id="CHEBI:18420"/>
        <label>1</label>
        <note>catalytic</note>
    </ligand>
</feature>
<name>C5CIF9_KOSOT</name>
<dbReference type="EC" id="3.1.3.25" evidence="8"/>
<gene>
    <name evidence="9" type="ordered locus">Kole_0167</name>
</gene>
<proteinExistence type="inferred from homology"/>
<dbReference type="InterPro" id="IPR020583">
    <property type="entry name" value="Inositol_monoP_metal-BS"/>
</dbReference>